<dbReference type="EMBL" id="JABVEC010000023">
    <property type="protein sequence ID" value="MBC6469070.1"/>
    <property type="molecule type" value="Genomic_DNA"/>
</dbReference>
<dbReference type="RefSeq" id="WP_187246111.1">
    <property type="nucleotide sequence ID" value="NZ_BAAAOK010000037.1"/>
</dbReference>
<proteinExistence type="predicted"/>
<dbReference type="InterPro" id="IPR000868">
    <property type="entry name" value="Isochorismatase-like_dom"/>
</dbReference>
<keyword evidence="4" id="KW-1185">Reference proteome</keyword>
<dbReference type="CDD" id="cd00431">
    <property type="entry name" value="cysteine_hydrolases"/>
    <property type="match status" value="1"/>
</dbReference>
<dbReference type="InterPro" id="IPR036380">
    <property type="entry name" value="Isochorismatase-like_sf"/>
</dbReference>
<dbReference type="Proteomes" id="UP000805614">
    <property type="component" value="Unassembled WGS sequence"/>
</dbReference>
<dbReference type="Pfam" id="PF00857">
    <property type="entry name" value="Isochorismatase"/>
    <property type="match status" value="1"/>
</dbReference>
<evidence type="ECO:0000256" key="1">
    <source>
        <dbReference type="ARBA" id="ARBA00022801"/>
    </source>
</evidence>
<evidence type="ECO:0000259" key="2">
    <source>
        <dbReference type="Pfam" id="PF00857"/>
    </source>
</evidence>
<dbReference type="InterPro" id="IPR050272">
    <property type="entry name" value="Isochorismatase-like_hydrls"/>
</dbReference>
<dbReference type="PANTHER" id="PTHR43540">
    <property type="entry name" value="PEROXYUREIDOACRYLATE/UREIDOACRYLATE AMIDOHYDROLASE-RELATED"/>
    <property type="match status" value="1"/>
</dbReference>
<feature type="domain" description="Isochorismatase-like" evidence="2">
    <location>
        <begin position="11"/>
        <end position="168"/>
    </location>
</feature>
<protein>
    <submittedName>
        <fullName evidence="3">Isochorismatase family protein</fullName>
    </submittedName>
</protein>
<dbReference type="Gene3D" id="3.40.50.850">
    <property type="entry name" value="Isochorismatase-like"/>
    <property type="match status" value="1"/>
</dbReference>
<reference evidence="3 4" key="1">
    <citation type="submission" date="2020-06" db="EMBL/GenBank/DDBJ databases">
        <title>Actinomadura xiongansis sp. nov., isolated from soil of Baiyangdian.</title>
        <authorList>
            <person name="Zhang X."/>
        </authorList>
    </citation>
    <scope>NUCLEOTIDE SEQUENCE [LARGE SCALE GENOMIC DNA]</scope>
    <source>
        <strain evidence="3 4">HBUM206468</strain>
    </source>
</reference>
<comment type="caution">
    <text evidence="3">The sequence shown here is derived from an EMBL/GenBank/DDBJ whole genome shotgun (WGS) entry which is preliminary data.</text>
</comment>
<gene>
    <name evidence="3" type="ORF">HKK74_26755</name>
</gene>
<dbReference type="PANTHER" id="PTHR43540:SF7">
    <property type="entry name" value="ISOCHORISMATASE FAMILY PROTEIN YECD"/>
    <property type="match status" value="1"/>
</dbReference>
<name>A0ABR7LW45_9ACTN</name>
<accession>A0ABR7LW45</accession>
<sequence>MALESIDPHQTAFVAIDLQIRIVGHATAPHTGADVVRQCMRLTAASRDKGGQVVIVRYERPGESQPPGSELVSEMEPQGDDLLITKNTWGAFHETGLHEALRKRGITTLALAGLATNFSVESTARAAHELGYRVLLVEDAMAGLDAGDHAFAVTRIFPHLGTVCSTDELLGALA</sequence>
<keyword evidence="1" id="KW-0378">Hydrolase</keyword>
<dbReference type="SUPFAM" id="SSF52499">
    <property type="entry name" value="Isochorismatase-like hydrolases"/>
    <property type="match status" value="1"/>
</dbReference>
<organism evidence="3 4">
    <name type="scientific">Actinomadura alba</name>
    <dbReference type="NCBI Taxonomy" id="406431"/>
    <lineage>
        <taxon>Bacteria</taxon>
        <taxon>Bacillati</taxon>
        <taxon>Actinomycetota</taxon>
        <taxon>Actinomycetes</taxon>
        <taxon>Streptosporangiales</taxon>
        <taxon>Thermomonosporaceae</taxon>
        <taxon>Actinomadura</taxon>
    </lineage>
</organism>
<evidence type="ECO:0000313" key="4">
    <source>
        <dbReference type="Proteomes" id="UP000805614"/>
    </source>
</evidence>
<evidence type="ECO:0000313" key="3">
    <source>
        <dbReference type="EMBL" id="MBC6469070.1"/>
    </source>
</evidence>